<dbReference type="AlphaFoldDB" id="A0A0C9YLY9"/>
<organism evidence="1 2">
    <name type="scientific">Pisolithus microcarpus 441</name>
    <dbReference type="NCBI Taxonomy" id="765257"/>
    <lineage>
        <taxon>Eukaryota</taxon>
        <taxon>Fungi</taxon>
        <taxon>Dikarya</taxon>
        <taxon>Basidiomycota</taxon>
        <taxon>Agaricomycotina</taxon>
        <taxon>Agaricomycetes</taxon>
        <taxon>Agaricomycetidae</taxon>
        <taxon>Boletales</taxon>
        <taxon>Sclerodermatineae</taxon>
        <taxon>Pisolithaceae</taxon>
        <taxon>Pisolithus</taxon>
    </lineage>
</organism>
<dbReference type="OrthoDB" id="10445283at2759"/>
<protein>
    <submittedName>
        <fullName evidence="1">Uncharacterized protein</fullName>
    </submittedName>
</protein>
<proteinExistence type="predicted"/>
<dbReference type="EMBL" id="KN833704">
    <property type="protein sequence ID" value="KIK25975.1"/>
    <property type="molecule type" value="Genomic_DNA"/>
</dbReference>
<evidence type="ECO:0000313" key="2">
    <source>
        <dbReference type="Proteomes" id="UP000054018"/>
    </source>
</evidence>
<name>A0A0C9YLY9_9AGAM</name>
<keyword evidence="2" id="KW-1185">Reference proteome</keyword>
<evidence type="ECO:0000313" key="1">
    <source>
        <dbReference type="EMBL" id="KIK25975.1"/>
    </source>
</evidence>
<dbReference type="HOGENOM" id="CLU_2832130_0_0_1"/>
<reference evidence="2" key="2">
    <citation type="submission" date="2015-01" db="EMBL/GenBank/DDBJ databases">
        <title>Evolutionary Origins and Diversification of the Mycorrhizal Mutualists.</title>
        <authorList>
            <consortium name="DOE Joint Genome Institute"/>
            <consortium name="Mycorrhizal Genomics Consortium"/>
            <person name="Kohler A."/>
            <person name="Kuo A."/>
            <person name="Nagy L.G."/>
            <person name="Floudas D."/>
            <person name="Copeland A."/>
            <person name="Barry K.W."/>
            <person name="Cichocki N."/>
            <person name="Veneault-Fourrey C."/>
            <person name="LaButti K."/>
            <person name="Lindquist E.A."/>
            <person name="Lipzen A."/>
            <person name="Lundell T."/>
            <person name="Morin E."/>
            <person name="Murat C."/>
            <person name="Riley R."/>
            <person name="Ohm R."/>
            <person name="Sun H."/>
            <person name="Tunlid A."/>
            <person name="Henrissat B."/>
            <person name="Grigoriev I.V."/>
            <person name="Hibbett D.S."/>
            <person name="Martin F."/>
        </authorList>
    </citation>
    <scope>NUCLEOTIDE SEQUENCE [LARGE SCALE GENOMIC DNA]</scope>
    <source>
        <strain evidence="2">441</strain>
    </source>
</reference>
<gene>
    <name evidence="1" type="ORF">PISMIDRAFT_676502</name>
</gene>
<accession>A0A0C9YLY9</accession>
<sequence>MWRSAHALFRTLAPIRAKFATRDLRWPRRLSSVPVHQRQLSPVSQAFTAISVVTSIQDKRTIALAR</sequence>
<reference evidence="1 2" key="1">
    <citation type="submission" date="2014-04" db="EMBL/GenBank/DDBJ databases">
        <authorList>
            <consortium name="DOE Joint Genome Institute"/>
            <person name="Kuo A."/>
            <person name="Kohler A."/>
            <person name="Costa M.D."/>
            <person name="Nagy L.G."/>
            <person name="Floudas D."/>
            <person name="Copeland A."/>
            <person name="Barry K.W."/>
            <person name="Cichocki N."/>
            <person name="Veneault-Fourrey C."/>
            <person name="LaButti K."/>
            <person name="Lindquist E.A."/>
            <person name="Lipzen A."/>
            <person name="Lundell T."/>
            <person name="Morin E."/>
            <person name="Murat C."/>
            <person name="Sun H."/>
            <person name="Tunlid A."/>
            <person name="Henrissat B."/>
            <person name="Grigoriev I.V."/>
            <person name="Hibbett D.S."/>
            <person name="Martin F."/>
            <person name="Nordberg H.P."/>
            <person name="Cantor M.N."/>
            <person name="Hua S.X."/>
        </authorList>
    </citation>
    <scope>NUCLEOTIDE SEQUENCE [LARGE SCALE GENOMIC DNA]</scope>
    <source>
        <strain evidence="1 2">441</strain>
    </source>
</reference>
<dbReference type="Proteomes" id="UP000054018">
    <property type="component" value="Unassembled WGS sequence"/>
</dbReference>